<gene>
    <name evidence="1" type="ORF">EAY46_13780</name>
    <name evidence="2" type="ORF">ERJ77_19370</name>
</gene>
<evidence type="ECO:0000313" key="2">
    <source>
        <dbReference type="EMBL" id="MBF4436615.1"/>
    </source>
</evidence>
<sequence>MEHSIESALALNGKDRATLSPKEEQIYNYFCQQGRKFNIAISVISKAPQSELKQAKSSQHYDEIIKRYGSEITVKAN</sequence>
<dbReference type="Proteomes" id="UP000726136">
    <property type="component" value="Unassembled WGS sequence"/>
</dbReference>
<dbReference type="Proteomes" id="UP000786185">
    <property type="component" value="Unassembled WGS sequence"/>
</dbReference>
<proteinExistence type="predicted"/>
<dbReference type="RefSeq" id="WP_194663745.1">
    <property type="nucleotide sequence ID" value="NZ_RDPI01000016.1"/>
</dbReference>
<reference evidence="2 3" key="1">
    <citation type="journal article" date="2021" name="PeerJ">
        <title>Analysis of 44 Vibrio anguillarum genomes reveals high genetic diversity.</title>
        <authorList>
            <person name="Hansen M.J."/>
            <person name="Dalsgaard I."/>
        </authorList>
    </citation>
    <scope>NUCLEOTIDE SEQUENCE</scope>
    <source>
        <strain evidence="1 3">040915-1/1B</strain>
        <strain evidence="2">850617-1/1</strain>
    </source>
</reference>
<name>A0AAW4BF69_VIBAN</name>
<evidence type="ECO:0000313" key="3">
    <source>
        <dbReference type="Proteomes" id="UP000726136"/>
    </source>
</evidence>
<dbReference type="EMBL" id="SCLC01000241">
    <property type="protein sequence ID" value="MBF4436615.1"/>
    <property type="molecule type" value="Genomic_DNA"/>
</dbReference>
<accession>A0AAW4BF69</accession>
<evidence type="ECO:0000313" key="1">
    <source>
        <dbReference type="EMBL" id="MBF4374140.1"/>
    </source>
</evidence>
<comment type="caution">
    <text evidence="2">The sequence shown here is derived from an EMBL/GenBank/DDBJ whole genome shotgun (WGS) entry which is preliminary data.</text>
</comment>
<dbReference type="EMBL" id="RDPI01000016">
    <property type="protein sequence ID" value="MBF4374140.1"/>
    <property type="molecule type" value="Genomic_DNA"/>
</dbReference>
<protein>
    <submittedName>
        <fullName evidence="2">Uncharacterized protein</fullName>
    </submittedName>
</protein>
<organism evidence="2 4">
    <name type="scientific">Vibrio anguillarum</name>
    <name type="common">Listonella anguillarum</name>
    <dbReference type="NCBI Taxonomy" id="55601"/>
    <lineage>
        <taxon>Bacteria</taxon>
        <taxon>Pseudomonadati</taxon>
        <taxon>Pseudomonadota</taxon>
        <taxon>Gammaproteobacteria</taxon>
        <taxon>Vibrionales</taxon>
        <taxon>Vibrionaceae</taxon>
        <taxon>Vibrio</taxon>
    </lineage>
</organism>
<keyword evidence="3" id="KW-1185">Reference proteome</keyword>
<dbReference type="AlphaFoldDB" id="A0AAW4BF69"/>
<evidence type="ECO:0000313" key="4">
    <source>
        <dbReference type="Proteomes" id="UP000786185"/>
    </source>
</evidence>